<accession>A0A5B7G8N8</accession>
<dbReference type="EMBL" id="VSRR010011913">
    <property type="protein sequence ID" value="MPC53825.1"/>
    <property type="molecule type" value="Genomic_DNA"/>
</dbReference>
<reference evidence="2 3" key="1">
    <citation type="submission" date="2019-05" db="EMBL/GenBank/DDBJ databases">
        <title>Another draft genome of Portunus trituberculatus and its Hox gene families provides insights of decapod evolution.</title>
        <authorList>
            <person name="Jeong J.-H."/>
            <person name="Song I."/>
            <person name="Kim S."/>
            <person name="Choi T."/>
            <person name="Kim D."/>
            <person name="Ryu S."/>
            <person name="Kim W."/>
        </authorList>
    </citation>
    <scope>NUCLEOTIDE SEQUENCE [LARGE SCALE GENOMIC DNA]</scope>
    <source>
        <tissue evidence="2">Muscle</tissue>
    </source>
</reference>
<evidence type="ECO:0000313" key="2">
    <source>
        <dbReference type="EMBL" id="MPC53825.1"/>
    </source>
</evidence>
<dbReference type="Proteomes" id="UP000324222">
    <property type="component" value="Unassembled WGS sequence"/>
</dbReference>
<organism evidence="2 3">
    <name type="scientific">Portunus trituberculatus</name>
    <name type="common">Swimming crab</name>
    <name type="synonym">Neptunus trituberculatus</name>
    <dbReference type="NCBI Taxonomy" id="210409"/>
    <lineage>
        <taxon>Eukaryota</taxon>
        <taxon>Metazoa</taxon>
        <taxon>Ecdysozoa</taxon>
        <taxon>Arthropoda</taxon>
        <taxon>Crustacea</taxon>
        <taxon>Multicrustacea</taxon>
        <taxon>Malacostraca</taxon>
        <taxon>Eumalacostraca</taxon>
        <taxon>Eucarida</taxon>
        <taxon>Decapoda</taxon>
        <taxon>Pleocyemata</taxon>
        <taxon>Brachyura</taxon>
        <taxon>Eubrachyura</taxon>
        <taxon>Portunoidea</taxon>
        <taxon>Portunidae</taxon>
        <taxon>Portuninae</taxon>
        <taxon>Portunus</taxon>
    </lineage>
</organism>
<gene>
    <name evidence="2" type="ORF">E2C01_047726</name>
</gene>
<evidence type="ECO:0000256" key="1">
    <source>
        <dbReference type="SAM" id="MobiDB-lite"/>
    </source>
</evidence>
<proteinExistence type="predicted"/>
<sequence length="46" mass="5142">MRRKTFDSTLSNKTVSGMPRNMQKVLHTGPDKALGREKLAETPQNA</sequence>
<evidence type="ECO:0000313" key="3">
    <source>
        <dbReference type="Proteomes" id="UP000324222"/>
    </source>
</evidence>
<dbReference type="AlphaFoldDB" id="A0A5B7G8N8"/>
<protein>
    <submittedName>
        <fullName evidence="2">Uncharacterized protein</fullName>
    </submittedName>
</protein>
<comment type="caution">
    <text evidence="2">The sequence shown here is derived from an EMBL/GenBank/DDBJ whole genome shotgun (WGS) entry which is preliminary data.</text>
</comment>
<feature type="compositionally biased region" description="Basic and acidic residues" evidence="1">
    <location>
        <begin position="29"/>
        <end position="40"/>
    </location>
</feature>
<name>A0A5B7G8N8_PORTR</name>
<feature type="region of interest" description="Disordered" evidence="1">
    <location>
        <begin position="1"/>
        <end position="46"/>
    </location>
</feature>
<keyword evidence="3" id="KW-1185">Reference proteome</keyword>